<comment type="subcellular location">
    <subcellularLocation>
        <location evidence="7">Mitochondrion matrix</location>
    </subcellularLocation>
</comment>
<dbReference type="Gene3D" id="1.20.140.20">
    <property type="entry name" value="Alpha-ketoacid/pyruvate dehydrogenase kinase, N-terminal domain"/>
    <property type="match status" value="1"/>
</dbReference>
<feature type="transmembrane region" description="Helical" evidence="8">
    <location>
        <begin position="168"/>
        <end position="189"/>
    </location>
</feature>
<evidence type="ECO:0000256" key="2">
    <source>
        <dbReference type="ARBA" id="ARBA00022679"/>
    </source>
</evidence>
<dbReference type="PANTHER" id="PTHR11947">
    <property type="entry name" value="PYRUVATE DEHYDROGENASE KINASE"/>
    <property type="match status" value="1"/>
</dbReference>
<keyword evidence="6 7" id="KW-0496">Mitochondrion</keyword>
<dbReference type="Proteomes" id="UP000242381">
    <property type="component" value="Unassembled WGS sequence"/>
</dbReference>
<protein>
    <recommendedName>
        <fullName evidence="7">Protein-serine/threonine kinase</fullName>
        <ecNumber evidence="7">2.7.11.-</ecNumber>
    </recommendedName>
</protein>
<dbReference type="Pfam" id="PF10436">
    <property type="entry name" value="BCDHK_Adom3"/>
    <property type="match status" value="1"/>
</dbReference>
<evidence type="ECO:0000256" key="8">
    <source>
        <dbReference type="SAM" id="Phobius"/>
    </source>
</evidence>
<keyword evidence="3 7" id="KW-0547">Nucleotide-binding</keyword>
<keyword evidence="8" id="KW-1133">Transmembrane helix</keyword>
<dbReference type="PANTHER" id="PTHR11947:SF25">
    <property type="entry name" value="[PYRUVATE DEHYDROGENASE (ACETYL-TRANSFERRING)] KINASE 2, MITOCHONDRIAL"/>
    <property type="match status" value="1"/>
</dbReference>
<dbReference type="InterPro" id="IPR039028">
    <property type="entry name" value="BCKD/PDK"/>
</dbReference>
<dbReference type="InterPro" id="IPR036890">
    <property type="entry name" value="HATPase_C_sf"/>
</dbReference>
<feature type="transmembrane region" description="Helical" evidence="8">
    <location>
        <begin position="32"/>
        <end position="52"/>
    </location>
</feature>
<dbReference type="InterPro" id="IPR036784">
    <property type="entry name" value="AK/P_DHK_N_sf"/>
</dbReference>
<comment type="similarity">
    <text evidence="1 7">Belongs to the PDK/BCKDK protein kinase family.</text>
</comment>
<dbReference type="InterPro" id="IPR005467">
    <property type="entry name" value="His_kinase_dom"/>
</dbReference>
<dbReference type="SMART" id="SM00387">
    <property type="entry name" value="HATPase_c"/>
    <property type="match status" value="1"/>
</dbReference>
<feature type="transmembrane region" description="Helical" evidence="8">
    <location>
        <begin position="210"/>
        <end position="231"/>
    </location>
</feature>
<keyword evidence="8" id="KW-0812">Transmembrane</keyword>
<dbReference type="InterPro" id="IPR003594">
    <property type="entry name" value="HATPase_dom"/>
</dbReference>
<sequence length="692" mass="79917">MLTAQEVAWVIYAIFFTALSLALVIRSRHHVLLLPFVLFSILISIALIVMLSAHYNYILAETWASKSLALNILPVISLLVFLGIMEAQILFIRQVATALNNRERWRSIYLRDSEKQEGFPVRQRKQSLHPWNYWTSITILIIYALVVLCCIILQLLAFRMSSVKTRDLGMAICITILFILSSTNCIVIWNSSASSTIRQNRDDTLFLRCVPALFSIALTGMCILAWIHYGAFGYSLAAWILVESLLVYLPFILILCMSIHVRKFKSMGRQYPNQYSPKTIREISFVTKRLTAEEAVMMRLLKEATSKSRCYSSLAVCHRPTIQHASPTNDNQHFYMNKILDNYLGRSPTPLTLRQLIFYERHCNTERLLKSANYVRQELPIRIAHRIREFQKLPYIMGTNPHIQCVYDLYWQAFDRIRRIPEIQSREENDVFCQVLQSSLDAHQVVIPELAKGLHECEENYQSVMPMDRLDRFMDATLRSRISRRVITEHHLVLSGKKKSIFNRCSSYNTLSKCVQLVQDHAVKVRLVNNKQDLPEVVFNGQDTEFTYVSDHIEYILYQLLSNAMRHTILNQKKTIRVTYCSNETDILFRISDEGGGLAKNRFANIWSYGNHKNMEQVEQLEAKLTEQEKNLTIRLGIGLPMSKVYAEYWGGSLQLVTMEGYGTDAYVKIPRLGTQNENLHNNDSPLDGAIM</sequence>
<keyword evidence="8" id="KW-0472">Membrane</keyword>
<evidence type="ECO:0000259" key="9">
    <source>
        <dbReference type="PROSITE" id="PS50109"/>
    </source>
</evidence>
<keyword evidence="2 7" id="KW-0808">Transferase</keyword>
<proteinExistence type="inferred from homology"/>
<dbReference type="Pfam" id="PF02518">
    <property type="entry name" value="HATPase_c"/>
    <property type="match status" value="1"/>
</dbReference>
<dbReference type="SUPFAM" id="SSF69012">
    <property type="entry name" value="alpha-ketoacid dehydrogenase kinase, N-terminal domain"/>
    <property type="match status" value="1"/>
</dbReference>
<feature type="transmembrane region" description="Helical" evidence="8">
    <location>
        <begin position="6"/>
        <end position="25"/>
    </location>
</feature>
<reference evidence="10 11" key="1">
    <citation type="journal article" date="2016" name="Proc. Natl. Acad. Sci. U.S.A.">
        <title>Lipid metabolic changes in an early divergent fungus govern the establishment of a mutualistic symbiosis with endobacteria.</title>
        <authorList>
            <person name="Lastovetsky O.A."/>
            <person name="Gaspar M.L."/>
            <person name="Mondo S.J."/>
            <person name="LaButti K.M."/>
            <person name="Sandor L."/>
            <person name="Grigoriev I.V."/>
            <person name="Henry S.A."/>
            <person name="Pawlowska T.E."/>
        </authorList>
    </citation>
    <scope>NUCLEOTIDE SEQUENCE [LARGE SCALE GENOMIC DNA]</scope>
    <source>
        <strain evidence="10 11">ATCC 11559</strain>
    </source>
</reference>
<feature type="domain" description="Histidine kinase" evidence="9">
    <location>
        <begin position="553"/>
        <end position="674"/>
    </location>
</feature>
<dbReference type="VEuPathDB" id="FungiDB:BCV72DRAFT_248840"/>
<keyword evidence="4 7" id="KW-0418">Kinase</keyword>
<dbReference type="SUPFAM" id="SSF55874">
    <property type="entry name" value="ATPase domain of HSP90 chaperone/DNA topoisomerase II/histidine kinase"/>
    <property type="match status" value="1"/>
</dbReference>
<dbReference type="GO" id="GO:0005524">
    <property type="term" value="F:ATP binding"/>
    <property type="evidence" value="ECO:0007669"/>
    <property type="project" value="UniProtKB-UniRule"/>
</dbReference>
<evidence type="ECO:0000256" key="5">
    <source>
        <dbReference type="ARBA" id="ARBA00022840"/>
    </source>
</evidence>
<dbReference type="GO" id="GO:0004740">
    <property type="term" value="F:pyruvate dehydrogenase (acetyl-transferring) kinase activity"/>
    <property type="evidence" value="ECO:0007669"/>
    <property type="project" value="TreeGrafter"/>
</dbReference>
<feature type="transmembrane region" description="Helical" evidence="8">
    <location>
        <begin position="72"/>
        <end position="92"/>
    </location>
</feature>
<keyword evidence="5 7" id="KW-0067">ATP-binding</keyword>
<evidence type="ECO:0000313" key="11">
    <source>
        <dbReference type="Proteomes" id="UP000242381"/>
    </source>
</evidence>
<name>A0A1X0RRD6_RHIZD</name>
<dbReference type="Gene3D" id="3.30.565.10">
    <property type="entry name" value="Histidine kinase-like ATPase, C-terminal domain"/>
    <property type="match status" value="1"/>
</dbReference>
<evidence type="ECO:0000256" key="7">
    <source>
        <dbReference type="RuleBase" id="RU366032"/>
    </source>
</evidence>
<dbReference type="EMBL" id="KV921466">
    <property type="protein sequence ID" value="ORE14544.1"/>
    <property type="molecule type" value="Genomic_DNA"/>
</dbReference>
<dbReference type="InterPro" id="IPR018955">
    <property type="entry name" value="BCDHK/PDK_N"/>
</dbReference>
<dbReference type="GO" id="GO:0010906">
    <property type="term" value="P:regulation of glucose metabolic process"/>
    <property type="evidence" value="ECO:0007669"/>
    <property type="project" value="TreeGrafter"/>
</dbReference>
<feature type="transmembrane region" description="Helical" evidence="8">
    <location>
        <begin position="131"/>
        <end position="156"/>
    </location>
</feature>
<evidence type="ECO:0000313" key="10">
    <source>
        <dbReference type="EMBL" id="ORE14544.1"/>
    </source>
</evidence>
<dbReference type="VEuPathDB" id="FungiDB:BCV72DRAFT_225132"/>
<feature type="transmembrane region" description="Helical" evidence="8">
    <location>
        <begin position="237"/>
        <end position="261"/>
    </location>
</feature>
<organism evidence="10 11">
    <name type="scientific">Rhizopus microsporus</name>
    <dbReference type="NCBI Taxonomy" id="58291"/>
    <lineage>
        <taxon>Eukaryota</taxon>
        <taxon>Fungi</taxon>
        <taxon>Fungi incertae sedis</taxon>
        <taxon>Mucoromycota</taxon>
        <taxon>Mucoromycotina</taxon>
        <taxon>Mucoromycetes</taxon>
        <taxon>Mucorales</taxon>
        <taxon>Mucorineae</taxon>
        <taxon>Rhizopodaceae</taxon>
        <taxon>Rhizopus</taxon>
    </lineage>
</organism>
<evidence type="ECO:0000256" key="4">
    <source>
        <dbReference type="ARBA" id="ARBA00022777"/>
    </source>
</evidence>
<gene>
    <name evidence="10" type="ORF">BCV71DRAFT_257934</name>
</gene>
<accession>A0A1X0RRD6</accession>
<evidence type="ECO:0000256" key="6">
    <source>
        <dbReference type="ARBA" id="ARBA00023128"/>
    </source>
</evidence>
<dbReference type="EC" id="2.7.11.-" evidence="7"/>
<dbReference type="AlphaFoldDB" id="A0A1X0RRD6"/>
<dbReference type="GO" id="GO:0005759">
    <property type="term" value="C:mitochondrial matrix"/>
    <property type="evidence" value="ECO:0007669"/>
    <property type="project" value="UniProtKB-SubCell"/>
</dbReference>
<evidence type="ECO:0000256" key="3">
    <source>
        <dbReference type="ARBA" id="ARBA00022741"/>
    </source>
</evidence>
<evidence type="ECO:0000256" key="1">
    <source>
        <dbReference type="ARBA" id="ARBA00006155"/>
    </source>
</evidence>
<dbReference type="PROSITE" id="PS50109">
    <property type="entry name" value="HIS_KIN"/>
    <property type="match status" value="1"/>
</dbReference>